<dbReference type="GeneID" id="300579049"/>
<dbReference type="RefSeq" id="XP_073557220.1">
    <property type="nucleotide sequence ID" value="XM_073704599.1"/>
</dbReference>
<organism evidence="2 3">
    <name type="scientific">Trichoderma ghanense</name>
    <dbReference type="NCBI Taxonomy" id="65468"/>
    <lineage>
        <taxon>Eukaryota</taxon>
        <taxon>Fungi</taxon>
        <taxon>Dikarya</taxon>
        <taxon>Ascomycota</taxon>
        <taxon>Pezizomycotina</taxon>
        <taxon>Sordariomycetes</taxon>
        <taxon>Hypocreomycetidae</taxon>
        <taxon>Hypocreales</taxon>
        <taxon>Hypocreaceae</taxon>
        <taxon>Trichoderma</taxon>
    </lineage>
</organism>
<sequence>MDPDEGVLRAHRRQSLADQPVSGGMDWTASRMVQLVRAGCCVSGVEDGMVSLHRTLRSRHLAGWPSVVSSDRIAADDTRLLLCNLVTSARFWQGLFVAMKNETYWTENDDYIASALLELWAREDLERVEGWLKLGDARFCSTMEPKLDKTIHTVKRKKSKQGEIRQFKRKVEERQQSQWIDIALEAAADDEGLAKDEDEDSSAEESHDGDGR</sequence>
<feature type="compositionally biased region" description="Acidic residues" evidence="1">
    <location>
        <begin position="187"/>
        <end position="203"/>
    </location>
</feature>
<accession>A0ABY2H030</accession>
<keyword evidence="3" id="KW-1185">Reference proteome</keyword>
<name>A0ABY2H030_9HYPO</name>
<reference evidence="2 3" key="1">
    <citation type="submission" date="2018-01" db="EMBL/GenBank/DDBJ databases">
        <title>Genome characterization of the sugarcane-associated fungus Trichoderma ghanense CCMA-1212 and their application in lignocelulose bioconversion.</title>
        <authorList>
            <person name="Steindorff A.S."/>
            <person name="Mendes T.D."/>
            <person name="Vilela E.S.D."/>
            <person name="Rodrigues D.S."/>
            <person name="Formighieri E.F."/>
            <person name="Melo I.S."/>
            <person name="Favaro L.C.L."/>
        </authorList>
    </citation>
    <scope>NUCLEOTIDE SEQUENCE [LARGE SCALE GENOMIC DNA]</scope>
    <source>
        <strain evidence="2 3">CCMA-1212</strain>
    </source>
</reference>
<gene>
    <name evidence="2" type="ORF">CCMA1212_007430</name>
</gene>
<feature type="region of interest" description="Disordered" evidence="1">
    <location>
        <begin position="187"/>
        <end position="212"/>
    </location>
</feature>
<proteinExistence type="predicted"/>
<comment type="caution">
    <text evidence="2">The sequence shown here is derived from an EMBL/GenBank/DDBJ whole genome shotgun (WGS) entry which is preliminary data.</text>
</comment>
<dbReference type="EMBL" id="PPTA01000010">
    <property type="protein sequence ID" value="TFB01019.1"/>
    <property type="molecule type" value="Genomic_DNA"/>
</dbReference>
<evidence type="ECO:0000256" key="1">
    <source>
        <dbReference type="SAM" id="MobiDB-lite"/>
    </source>
</evidence>
<protein>
    <submittedName>
        <fullName evidence="2">Uncharacterized protein</fullName>
    </submittedName>
</protein>
<evidence type="ECO:0000313" key="2">
    <source>
        <dbReference type="EMBL" id="TFB01019.1"/>
    </source>
</evidence>
<evidence type="ECO:0000313" key="3">
    <source>
        <dbReference type="Proteomes" id="UP001642720"/>
    </source>
</evidence>
<dbReference type="Proteomes" id="UP001642720">
    <property type="component" value="Unassembled WGS sequence"/>
</dbReference>